<name>A0A7C9HV02_9GAMM</name>
<organism evidence="6 7">
    <name type="scientific">Noviluteimonas gilva</name>
    <dbReference type="NCBI Taxonomy" id="2682097"/>
    <lineage>
        <taxon>Bacteria</taxon>
        <taxon>Pseudomonadati</taxon>
        <taxon>Pseudomonadota</taxon>
        <taxon>Gammaproteobacteria</taxon>
        <taxon>Lysobacterales</taxon>
        <taxon>Lysobacteraceae</taxon>
        <taxon>Noviluteimonas</taxon>
    </lineage>
</organism>
<keyword evidence="7" id="KW-1185">Reference proteome</keyword>
<feature type="transmembrane region" description="Helical" evidence="5">
    <location>
        <begin position="21"/>
        <end position="49"/>
    </location>
</feature>
<evidence type="ECO:0000256" key="4">
    <source>
        <dbReference type="ARBA" id="ARBA00023136"/>
    </source>
</evidence>
<protein>
    <submittedName>
        <fullName evidence="6">DUF4870 domain-containing protein</fullName>
    </submittedName>
</protein>
<feature type="transmembrane region" description="Helical" evidence="5">
    <location>
        <begin position="69"/>
        <end position="101"/>
    </location>
</feature>
<evidence type="ECO:0000256" key="3">
    <source>
        <dbReference type="ARBA" id="ARBA00022989"/>
    </source>
</evidence>
<sequence length="125" mass="13659">MNDIDPTNTASSGISQEERQWAMFAHLSALVGLVIPFGNIIGPLVIWLIKKETMPFVDNQGKEALNFQITVTIAMVISAILILVVIGFVLMFLIGLAALVLTIIAAIKANEGTAYRYPFTLRLIN</sequence>
<evidence type="ECO:0000256" key="2">
    <source>
        <dbReference type="ARBA" id="ARBA00022692"/>
    </source>
</evidence>
<reference evidence="6 7" key="1">
    <citation type="submission" date="2019-12" db="EMBL/GenBank/DDBJ databases">
        <authorList>
            <person name="Xu J."/>
        </authorList>
    </citation>
    <scope>NUCLEOTIDE SEQUENCE [LARGE SCALE GENOMIC DNA]</scope>
    <source>
        <strain evidence="6 7">HX-5-24</strain>
    </source>
</reference>
<evidence type="ECO:0000313" key="6">
    <source>
        <dbReference type="EMBL" id="MUV15331.1"/>
    </source>
</evidence>
<evidence type="ECO:0000256" key="5">
    <source>
        <dbReference type="SAM" id="Phobius"/>
    </source>
</evidence>
<keyword evidence="3 5" id="KW-1133">Transmembrane helix</keyword>
<comment type="subcellular location">
    <subcellularLocation>
        <location evidence="1">Membrane</location>
        <topology evidence="1">Multi-pass membrane protein</topology>
    </subcellularLocation>
</comment>
<gene>
    <name evidence="6" type="ORF">GN331_14085</name>
</gene>
<comment type="caution">
    <text evidence="6">The sequence shown here is derived from an EMBL/GenBank/DDBJ whole genome shotgun (WGS) entry which is preliminary data.</text>
</comment>
<dbReference type="RefSeq" id="WP_156642902.1">
    <property type="nucleotide sequence ID" value="NZ_WOXT01000004.1"/>
</dbReference>
<dbReference type="EMBL" id="WOXT01000004">
    <property type="protein sequence ID" value="MUV15331.1"/>
    <property type="molecule type" value="Genomic_DNA"/>
</dbReference>
<evidence type="ECO:0000313" key="7">
    <source>
        <dbReference type="Proteomes" id="UP000479692"/>
    </source>
</evidence>
<dbReference type="InterPro" id="IPR019109">
    <property type="entry name" value="MamF_MmsF"/>
</dbReference>
<dbReference type="AlphaFoldDB" id="A0A7C9HV02"/>
<proteinExistence type="predicted"/>
<dbReference type="Proteomes" id="UP000479692">
    <property type="component" value="Unassembled WGS sequence"/>
</dbReference>
<keyword evidence="4 5" id="KW-0472">Membrane</keyword>
<accession>A0A7C9HV02</accession>
<evidence type="ECO:0000256" key="1">
    <source>
        <dbReference type="ARBA" id="ARBA00004141"/>
    </source>
</evidence>
<keyword evidence="2 5" id="KW-0812">Transmembrane</keyword>
<dbReference type="Pfam" id="PF09685">
    <property type="entry name" value="MamF_MmsF"/>
    <property type="match status" value="1"/>
</dbReference>